<comment type="similarity">
    <text evidence="1">Belongs to the ROK (NagC/XylR) family.</text>
</comment>
<reference evidence="2 3" key="1">
    <citation type="journal article" date="1992" name="Int. J. Syst. Bacteriol.">
        <title>Sphingobacterium antarcticus sp. nov. a Psychrotrophic Bacterium from the Soils of Schirmacher Oasis, Antarctica.</title>
        <authorList>
            <person name="Shivaji S."/>
            <person name="Ray M.K."/>
            <person name="Rao N.S."/>
            <person name="Saiserr L."/>
            <person name="Jagannadham M.V."/>
            <person name="Kumar G.S."/>
            <person name="Reddy G."/>
            <person name="Bhargava P.M."/>
        </authorList>
    </citation>
    <scope>NUCLEOTIDE SEQUENCE [LARGE SCALE GENOMIC DNA]</scope>
    <source>
        <strain evidence="2 3">4BY</strain>
    </source>
</reference>
<accession>A0A081PJL9</accession>
<name>A0A081PJL9_9SPHI</name>
<dbReference type="Proteomes" id="UP000028007">
    <property type="component" value="Unassembled WGS sequence"/>
</dbReference>
<dbReference type="RefSeq" id="WP_037438819.1">
    <property type="nucleotide sequence ID" value="NZ_JNFF01000024.1"/>
</dbReference>
<dbReference type="InterPro" id="IPR000600">
    <property type="entry name" value="ROK"/>
</dbReference>
<dbReference type="OrthoDB" id="849313at2"/>
<sequence length="258" mass="28490">MSNTTKEQSTTNILSLDIGGTSVKACILTKDGELFSEYTKLPTPKDATPEDLIEVISKLVADLTPFSKIAIGFPGYVKCGIVKTGVNLAKSKWPDYPLAQTISDLFDKPVRLINDADQQALGVVKGKGFEIVLTLGTGFGTSLTYDGELLPHLELAHLPVSKNKDYDDYIGDKAFVKEGEKKWNERLQRIIGIYKTVFNYDELYLGGGNAKHINFELDSNIHVVSNRDGIKGGAKLWDASEKYHIFTTYPKSHTQNGK</sequence>
<comment type="caution">
    <text evidence="2">The sequence shown here is derived from an EMBL/GenBank/DDBJ whole genome shotgun (WGS) entry which is preliminary data.</text>
</comment>
<dbReference type="Gene3D" id="3.30.420.40">
    <property type="match status" value="2"/>
</dbReference>
<dbReference type="PANTHER" id="PTHR18964">
    <property type="entry name" value="ROK (REPRESSOR, ORF, KINASE) FAMILY"/>
    <property type="match status" value="1"/>
</dbReference>
<dbReference type="eggNOG" id="COG1940">
    <property type="taxonomic scope" value="Bacteria"/>
</dbReference>
<dbReference type="EMBL" id="JNFF01000024">
    <property type="protein sequence ID" value="KEQ30892.1"/>
    <property type="molecule type" value="Genomic_DNA"/>
</dbReference>
<dbReference type="InterPro" id="IPR043129">
    <property type="entry name" value="ATPase_NBD"/>
</dbReference>
<evidence type="ECO:0000313" key="3">
    <source>
        <dbReference type="Proteomes" id="UP000028007"/>
    </source>
</evidence>
<dbReference type="AlphaFoldDB" id="A0A081PJL9"/>
<gene>
    <name evidence="2" type="ORF">N180_12585</name>
</gene>
<keyword evidence="3" id="KW-1185">Reference proteome</keyword>
<evidence type="ECO:0000313" key="2">
    <source>
        <dbReference type="EMBL" id="KEQ30892.1"/>
    </source>
</evidence>
<protein>
    <submittedName>
        <fullName evidence="2">Plasmid partitioning protein ParA</fullName>
    </submittedName>
</protein>
<dbReference type="SUPFAM" id="SSF53067">
    <property type="entry name" value="Actin-like ATPase domain"/>
    <property type="match status" value="1"/>
</dbReference>
<organism evidence="2 3">
    <name type="scientific">Pedobacter antarcticus 4BY</name>
    <dbReference type="NCBI Taxonomy" id="1358423"/>
    <lineage>
        <taxon>Bacteria</taxon>
        <taxon>Pseudomonadati</taxon>
        <taxon>Bacteroidota</taxon>
        <taxon>Sphingobacteriia</taxon>
        <taxon>Sphingobacteriales</taxon>
        <taxon>Sphingobacteriaceae</taxon>
        <taxon>Pedobacter</taxon>
    </lineage>
</organism>
<dbReference type="Pfam" id="PF00480">
    <property type="entry name" value="ROK"/>
    <property type="match status" value="1"/>
</dbReference>
<dbReference type="PANTHER" id="PTHR18964:SF149">
    <property type="entry name" value="BIFUNCTIONAL UDP-N-ACETYLGLUCOSAMINE 2-EPIMERASE_N-ACETYLMANNOSAMINE KINASE"/>
    <property type="match status" value="1"/>
</dbReference>
<proteinExistence type="inferred from homology"/>
<evidence type="ECO:0000256" key="1">
    <source>
        <dbReference type="ARBA" id="ARBA00006479"/>
    </source>
</evidence>